<reference evidence="1" key="1">
    <citation type="submission" date="2019-04" db="EMBL/GenBank/DDBJ databases">
        <title>Microbes associate with the intestines of laboratory mice.</title>
        <authorList>
            <person name="Navarre W."/>
            <person name="Wong E."/>
            <person name="Huang K."/>
            <person name="Tropini C."/>
            <person name="Ng K."/>
            <person name="Yu B."/>
        </authorList>
    </citation>
    <scope>NUCLEOTIDE SEQUENCE</scope>
    <source>
        <strain evidence="1">NM04_E33</strain>
    </source>
</reference>
<keyword evidence="2" id="KW-1185">Reference proteome</keyword>
<accession>A0AC61RH49</accession>
<gene>
    <name evidence="1" type="ORF">E5331_04655</name>
</gene>
<proteinExistence type="predicted"/>
<name>A0AC61RH49_9BACT</name>
<keyword evidence="1" id="KW-0540">Nuclease</keyword>
<evidence type="ECO:0000313" key="2">
    <source>
        <dbReference type="Proteomes" id="UP000306319"/>
    </source>
</evidence>
<organism evidence="1 2">
    <name type="scientific">Lepagella muris</name>
    <dbReference type="NCBI Taxonomy" id="3032870"/>
    <lineage>
        <taxon>Bacteria</taxon>
        <taxon>Pseudomonadati</taxon>
        <taxon>Bacteroidota</taxon>
        <taxon>Bacteroidia</taxon>
        <taxon>Bacteroidales</taxon>
        <taxon>Muribaculaceae</taxon>
        <taxon>Lepagella</taxon>
    </lineage>
</organism>
<comment type="caution">
    <text evidence="1">The sequence shown here is derived from an EMBL/GenBank/DDBJ whole genome shotgun (WGS) entry which is preliminary data.</text>
</comment>
<evidence type="ECO:0000313" key="1">
    <source>
        <dbReference type="EMBL" id="TGY80078.1"/>
    </source>
</evidence>
<dbReference type="EMBL" id="SRYB01000004">
    <property type="protein sequence ID" value="TGY80078.1"/>
    <property type="molecule type" value="Genomic_DNA"/>
</dbReference>
<dbReference type="Proteomes" id="UP000306319">
    <property type="component" value="Unassembled WGS sequence"/>
</dbReference>
<protein>
    <submittedName>
        <fullName evidence="1">Endonuclease</fullName>
    </submittedName>
</protein>
<keyword evidence="1" id="KW-0378">Hydrolase</keyword>
<keyword evidence="1" id="KW-0255">Endonuclease</keyword>
<sequence>MKRLSYIIVWVLIGLNPTYAASRTSINIENDITTTVESHLPEDSIPPADDRFAGWTDEQFQHYNDSIIAALYPPVTAHRADSATFGKGEGNRPQKAPSTAVSPVPESITIDTSKEVGVIPIISGMTPTGARTYDVAIDVYPGMNGMQPSLSLNYNSQRGNSIVGMGWALSGVPSITRGTRSIYYDGQAHGVSMDNDDAFYLDGMRLIKTGTDTGCILYESEQGNIKAKGYCGAYIMKYFEVFYPDGKKGVFGYENNSTNRVMYPLWSLTDLYGNKIDYTYAEGNNLFRLEKINYNAASIEFRYKTRSDGIVSFCGGLQTNIPVILNQIICKVGTTVRCTYTLGHKFDNSVSLLEKIDYSASGKSFNPLIFYYGNGETSKVFTQSSTQLYEWYESADPSMIKIVRGKFDYDGNTDGLIVLPNYNPYYIYHQHATTFRKSQNYCINNYKEDDKIFLYTGLQDDWVHPMPNLITEKGFVDILCADLEGKQEEYIVKVNNFVNGLDKVTFNVYRSNLYSGMSHLYTRTFDWDYAFMDEKGNTSIVPKFYYAGDFNGDGRMEILAISVDNPFVEPWHSSRCFLFDLSGNKILYKGSDLNFKVQLVGSDQQDPVATANNSDKLVVMDYDGDGKTDICLINDSGLNIYTFTFSNGNVSLDKIATDTGLTRQMLVDRELLVGEFNGDGLMDLLVSAKRGDLNNLNWTIYRSKGNGMFGKTVINGIYVDNDSKSGFFLQDVDNDGKTDLLNYKSSCFYTYFSRNNSIDFGSSHLTSFPTTGSSIVPVDINSHNRHSMLISLIKGTATKYSLPLNISKEVMATGMANSLGVIEKNTYSQLTDDTGNSYTKGYGASYPYVNIREPFNVLTSSHTFAEGKCIDNNSISYTNAIFHRQGLGFRGFEKITTFDKRGQTHILTYEPERFGVLKSEESPAFKNEFTYSVSTGTDHLTKIRLTRKKENDLLKGVSATTTYKYDAYGYPTEELMLLYPGAITVKKINRYSSSTNVKDGYNLGFLHNQETSITRSGSTYTEKMWMPAHSKRQPNVKIHCIDGNNVIQETFIYDSHGCVTKKTGTNYSSSKGRTTVYEYDSYGRLTKETDPMGLSTEYTYDSYGRVATMKDYLGCTTKYGYDSFGRETSVTYPDNTVSSTTYSWNTAAGKGLYSIVRTATGRPTETEGYDPLNREVWNASTRFDGTVRGVSREYDLYGNLKRESLPYIGTGTPLWNVYVYDNYDRPTSYTEASGRKTTWSYDGTKITTVEDNTPTTREYDSLGDLVSVTDLAGTITYKLAADSQPISITAPGDVTTTFTYDKYRRRIGLSDPSQGNSLWAYDTEGNVIKETDADGNVITHEYDAHQREIKRVTDEFTTTWKYNEKNQLINISSSNGTGKSLVYDAYGRLKAETEGGGGKSLRKDYTYSSGNLSSVRYTSQNGLLGTENRIYRNGCLSEVNLNGSTVIFKLNKENTLGLEIETNTGSLKRTYAFDPYGMPAGRIAVAGNNTYQNFSYTFDHTNSCLKSRTDRKRSKTEYFSYDRLNRLISYESKKAAYDIKGNITSRSDVGTMEYSNPDKPYALTGLTPSSDAVPPRTQNISYTSFHRPAMISENGCIADFTYNADFERVKMFTAGNSKNLTRYYLGGCYEADEISGILKERLYLYGGYYDSPAVLIKEGGTSKVYYILRDYLGSITHVVGADGTLVQELSYDAWGRLRNPATHEVYAPGKEPTLFLGRGYTGHEHLTDFGLINMNARLYDPALGRFLSPDPFVQESDLSQNFNRYTYAMNNPLCYVDEDGEFFWAAVGIAALVGGIVNVATHWKEIKATGGWKGFWKGAGYFAIGGIAGGAGMAVGIGAAVGFGHMLTTTAAGYSLYTTGFLGGAYSGAMEGLTQGFIQGTGNALIEGENLGTALGMGGIGALSGGVSGGLTGGVMSGIKAVMQGKNFWNRSYNNKTLVQKAADFAESNINATGHAAGSRKHKVATDLLKKHQKFYIPEERWLKFHVKGNLNGKNYFLDVLDEKGKMIYDWKFGYPKLTPAQLNETRQMKIYRDIWKIPSTIIKPKK</sequence>